<organism evidence="1 2">
    <name type="scientific">Hyalangium rubrum</name>
    <dbReference type="NCBI Taxonomy" id="3103134"/>
    <lineage>
        <taxon>Bacteria</taxon>
        <taxon>Pseudomonadati</taxon>
        <taxon>Myxococcota</taxon>
        <taxon>Myxococcia</taxon>
        <taxon>Myxococcales</taxon>
        <taxon>Cystobacterineae</taxon>
        <taxon>Archangiaceae</taxon>
        <taxon>Hyalangium</taxon>
    </lineage>
</organism>
<gene>
    <name evidence="1" type="ORF">SYV04_27565</name>
</gene>
<protein>
    <submittedName>
        <fullName evidence="1">Uncharacterized protein</fullName>
    </submittedName>
</protein>
<proteinExistence type="predicted"/>
<accession>A0ABU5HDK5</accession>
<evidence type="ECO:0000313" key="1">
    <source>
        <dbReference type="EMBL" id="MDY7230185.1"/>
    </source>
</evidence>
<comment type="caution">
    <text evidence="1">The sequence shown here is derived from an EMBL/GenBank/DDBJ whole genome shotgun (WGS) entry which is preliminary data.</text>
</comment>
<sequence length="69" mass="8254">MNLLREFSCVYVAEEFIHFLFDNRYLNFDWAGDHGKILADRPHELNAKALENTTDDEYRAFQEEADREL</sequence>
<keyword evidence="2" id="KW-1185">Reference proteome</keyword>
<name>A0ABU5HDK5_9BACT</name>
<dbReference type="RefSeq" id="WP_321548907.1">
    <property type="nucleotide sequence ID" value="NZ_JAXIVS010000010.1"/>
</dbReference>
<evidence type="ECO:0000313" key="2">
    <source>
        <dbReference type="Proteomes" id="UP001291309"/>
    </source>
</evidence>
<reference evidence="1 2" key="1">
    <citation type="submission" date="2023-12" db="EMBL/GenBank/DDBJ databases">
        <title>the genome sequence of Hyalangium sp. s54d21.</title>
        <authorList>
            <person name="Zhang X."/>
        </authorList>
    </citation>
    <scope>NUCLEOTIDE SEQUENCE [LARGE SCALE GENOMIC DNA]</scope>
    <source>
        <strain evidence="2">s54d21</strain>
    </source>
</reference>
<dbReference type="EMBL" id="JAXIVS010000010">
    <property type="protein sequence ID" value="MDY7230185.1"/>
    <property type="molecule type" value="Genomic_DNA"/>
</dbReference>
<dbReference type="Proteomes" id="UP001291309">
    <property type="component" value="Unassembled WGS sequence"/>
</dbReference>